<proteinExistence type="predicted"/>
<reference evidence="2" key="1">
    <citation type="submission" date="2022-01" db="EMBL/GenBank/DDBJ databases">
        <title>Comparative genomics reveals a dynamic genome evolution in the ectomycorrhizal milk-cap (Lactarius) mushrooms.</title>
        <authorList>
            <consortium name="DOE Joint Genome Institute"/>
            <person name="Lebreton A."/>
            <person name="Tang N."/>
            <person name="Kuo A."/>
            <person name="LaButti K."/>
            <person name="Drula E."/>
            <person name="Barry K."/>
            <person name="Clum A."/>
            <person name="Lipzen A."/>
            <person name="Mousain D."/>
            <person name="Ng V."/>
            <person name="Wang R."/>
            <person name="Wang X."/>
            <person name="Dai Y."/>
            <person name="Henrissat B."/>
            <person name="Grigoriev I.V."/>
            <person name="Guerin-Laguette A."/>
            <person name="Yu F."/>
            <person name="Martin F.M."/>
        </authorList>
    </citation>
    <scope>NUCLEOTIDE SEQUENCE</scope>
    <source>
        <strain evidence="2">QP</strain>
    </source>
</reference>
<feature type="domain" description="Methyltransferase" evidence="1">
    <location>
        <begin position="79"/>
        <end position="140"/>
    </location>
</feature>
<organism evidence="2 3">
    <name type="scientific">Lactarius akahatsu</name>
    <dbReference type="NCBI Taxonomy" id="416441"/>
    <lineage>
        <taxon>Eukaryota</taxon>
        <taxon>Fungi</taxon>
        <taxon>Dikarya</taxon>
        <taxon>Basidiomycota</taxon>
        <taxon>Agaricomycotina</taxon>
        <taxon>Agaricomycetes</taxon>
        <taxon>Russulales</taxon>
        <taxon>Russulaceae</taxon>
        <taxon>Lactarius</taxon>
    </lineage>
</organism>
<evidence type="ECO:0000313" key="3">
    <source>
        <dbReference type="Proteomes" id="UP001201163"/>
    </source>
</evidence>
<dbReference type="PANTHER" id="PTHR32026:SF10">
    <property type="entry name" value="METHYLTRANSFERASE-LIKE PROTEIN 24-RELATED"/>
    <property type="match status" value="1"/>
</dbReference>
<dbReference type="InterPro" id="IPR026913">
    <property type="entry name" value="METTL24"/>
</dbReference>
<keyword evidence="3" id="KW-1185">Reference proteome</keyword>
<evidence type="ECO:0000313" key="2">
    <source>
        <dbReference type="EMBL" id="KAH8990554.1"/>
    </source>
</evidence>
<name>A0AAD4LGY4_9AGAM</name>
<evidence type="ECO:0000259" key="1">
    <source>
        <dbReference type="Pfam" id="PF13383"/>
    </source>
</evidence>
<comment type="caution">
    <text evidence="2">The sequence shown here is derived from an EMBL/GenBank/DDBJ whole genome shotgun (WGS) entry which is preliminary data.</text>
</comment>
<dbReference type="Pfam" id="PF13383">
    <property type="entry name" value="Methyltransf_22"/>
    <property type="match status" value="1"/>
</dbReference>
<dbReference type="PANTHER" id="PTHR32026">
    <property type="entry name" value="METHYLTRANSFERASE-LIKE PROTEIN 24"/>
    <property type="match status" value="1"/>
</dbReference>
<sequence>MAPCTVRPLLLTVIGLVTLSIFFQAPSFGIGALYYRDPYSSPVALLAARLHEETRYAATLKARQGLIEKHGPRDFFITSFQCSHHVERIGVLGDGGKWVCGMERIAKQEKCINGESSFESTLLKRGPGCEVWGYDYSVNNRGPEIADDPEVRDRAHFKPFALGGTNNHEDHDNPKCWTLDSLMDLNGHTGGEFDGLTTFLSAHAAAAEGDVLPVGQLQLEVYAREGHENFEYFARWWASLEAADPRPFWTEPNLVYINLVRGMRPELAEYSFINIRGNHALVNEAFN</sequence>
<protein>
    <recommendedName>
        <fullName evidence="1">Methyltransferase domain-containing protein</fullName>
    </recommendedName>
</protein>
<dbReference type="InterPro" id="IPR025714">
    <property type="entry name" value="Methyltranfer_dom"/>
</dbReference>
<dbReference type="EMBL" id="JAKELL010000030">
    <property type="protein sequence ID" value="KAH8990554.1"/>
    <property type="molecule type" value="Genomic_DNA"/>
</dbReference>
<gene>
    <name evidence="2" type="ORF">EDB92DRAFT_1935289</name>
</gene>
<dbReference type="Proteomes" id="UP001201163">
    <property type="component" value="Unassembled WGS sequence"/>
</dbReference>
<dbReference type="AlphaFoldDB" id="A0AAD4LGY4"/>
<accession>A0AAD4LGY4</accession>